<evidence type="ECO:0000313" key="1">
    <source>
        <dbReference type="EMBL" id="CAG7689520.1"/>
    </source>
</evidence>
<reference evidence="1" key="1">
    <citation type="submission" date="2021-06" db="EMBL/GenBank/DDBJ databases">
        <authorList>
            <person name="Hodson N. C."/>
            <person name="Mongue J. A."/>
            <person name="Jaron S. K."/>
        </authorList>
    </citation>
    <scope>NUCLEOTIDE SEQUENCE</scope>
</reference>
<gene>
    <name evidence="1" type="ORF">AFUS01_LOCUS3411</name>
</gene>
<evidence type="ECO:0000313" key="2">
    <source>
        <dbReference type="Proteomes" id="UP000708208"/>
    </source>
</evidence>
<dbReference type="Proteomes" id="UP000708208">
    <property type="component" value="Unassembled WGS sequence"/>
</dbReference>
<name>A0A8J2JGU4_9HEXA</name>
<keyword evidence="2" id="KW-1185">Reference proteome</keyword>
<accession>A0A8J2JGU4</accession>
<feature type="non-terminal residue" evidence="1">
    <location>
        <position position="1"/>
    </location>
</feature>
<dbReference type="EMBL" id="CAJVCH010020491">
    <property type="protein sequence ID" value="CAG7689520.1"/>
    <property type="molecule type" value="Genomic_DNA"/>
</dbReference>
<organism evidence="1 2">
    <name type="scientific">Allacma fusca</name>
    <dbReference type="NCBI Taxonomy" id="39272"/>
    <lineage>
        <taxon>Eukaryota</taxon>
        <taxon>Metazoa</taxon>
        <taxon>Ecdysozoa</taxon>
        <taxon>Arthropoda</taxon>
        <taxon>Hexapoda</taxon>
        <taxon>Collembola</taxon>
        <taxon>Symphypleona</taxon>
        <taxon>Sminthuridae</taxon>
        <taxon>Allacma</taxon>
    </lineage>
</organism>
<sequence>VELNRNNSMNNNNITSLNGSGNVLDHSPYAEVVVPDLMQDFMESFAMEQSKVTSVLHHHTGLPISSAVSSSVNTSSYITGPHYCSVIRRLTYAGMGTIPTPVFLPFVQQKKILT</sequence>
<dbReference type="AlphaFoldDB" id="A0A8J2JGU4"/>
<proteinExistence type="predicted"/>
<comment type="caution">
    <text evidence="1">The sequence shown here is derived from an EMBL/GenBank/DDBJ whole genome shotgun (WGS) entry which is preliminary data.</text>
</comment>
<protein>
    <submittedName>
        <fullName evidence="1">Uncharacterized protein</fullName>
    </submittedName>
</protein>